<reference evidence="2 3" key="1">
    <citation type="journal article" date="2011" name="Plasmid">
        <title>Streptomyces turgidiscabies Car8 contains a modular pathogenicity island that shares virulence genes with other actinobacterial plant pathogens.</title>
        <authorList>
            <person name="Huguet-Tapia J.C."/>
            <person name="Badger J.H."/>
            <person name="Loria R."/>
            <person name="Pettis G.S."/>
        </authorList>
    </citation>
    <scope>NUCLEOTIDE SEQUENCE [LARGE SCALE GENOMIC DNA]</scope>
    <source>
        <strain evidence="2 3">Car8</strain>
    </source>
</reference>
<accession>L7EPG7</accession>
<name>L7EPG7_STRT8</name>
<gene>
    <name evidence="2" type="ORF">STRTUCAR8_07084</name>
</gene>
<dbReference type="STRING" id="85558.T45_01618"/>
<dbReference type="PATRIC" id="fig|698760.3.peg.9656"/>
<keyword evidence="3" id="KW-1185">Reference proteome</keyword>
<dbReference type="Proteomes" id="UP000010931">
    <property type="component" value="Unassembled WGS sequence"/>
</dbReference>
<dbReference type="AlphaFoldDB" id="L7EPG7"/>
<proteinExistence type="predicted"/>
<sequence>MVEGQPGQGHRLGRAGPYASSGQTEIDRAGADGRWEAAYDSPRAATVPDGLAAALTADPAAAAFFETLDRQNGRAILHRVQAKRAGTRARRIEKYVAMPAKGEKLYP</sequence>
<feature type="compositionally biased region" description="Basic and acidic residues" evidence="1">
    <location>
        <begin position="25"/>
        <end position="34"/>
    </location>
</feature>
<evidence type="ECO:0000256" key="1">
    <source>
        <dbReference type="SAM" id="MobiDB-lite"/>
    </source>
</evidence>
<feature type="region of interest" description="Disordered" evidence="1">
    <location>
        <begin position="1"/>
        <end position="34"/>
    </location>
</feature>
<organism evidence="2 3">
    <name type="scientific">Streptomyces turgidiscabies (strain Car8)</name>
    <dbReference type="NCBI Taxonomy" id="698760"/>
    <lineage>
        <taxon>Bacteria</taxon>
        <taxon>Bacillati</taxon>
        <taxon>Actinomycetota</taxon>
        <taxon>Actinomycetes</taxon>
        <taxon>Kitasatosporales</taxon>
        <taxon>Streptomycetaceae</taxon>
        <taxon>Streptomyces</taxon>
    </lineage>
</organism>
<evidence type="ECO:0000313" key="2">
    <source>
        <dbReference type="EMBL" id="ELP61378.1"/>
    </source>
</evidence>
<evidence type="ECO:0000313" key="3">
    <source>
        <dbReference type="Proteomes" id="UP000010931"/>
    </source>
</evidence>
<comment type="caution">
    <text evidence="2">The sequence shown here is derived from an EMBL/GenBank/DDBJ whole genome shotgun (WGS) entry which is preliminary data.</text>
</comment>
<dbReference type="Pfam" id="PF13376">
    <property type="entry name" value="OmdA"/>
    <property type="match status" value="1"/>
</dbReference>
<protein>
    <submittedName>
        <fullName evidence="2">Uncharacterized protein</fullName>
    </submittedName>
</protein>
<dbReference type="EMBL" id="AEJB01000687">
    <property type="protein sequence ID" value="ELP61378.1"/>
    <property type="molecule type" value="Genomic_DNA"/>
</dbReference>